<feature type="region of interest" description="Disordered" evidence="4">
    <location>
        <begin position="277"/>
        <end position="321"/>
    </location>
</feature>
<dbReference type="SUPFAM" id="SSF52096">
    <property type="entry name" value="ClpP/crotonase"/>
    <property type="match status" value="1"/>
</dbReference>
<dbReference type="GO" id="GO:0098552">
    <property type="term" value="C:side of membrane"/>
    <property type="evidence" value="ECO:0007669"/>
    <property type="project" value="UniProtKB-KW"/>
</dbReference>
<comment type="subcellular location">
    <subcellularLocation>
        <location evidence="1">Cell membrane</location>
        <topology evidence="1">Lipid-anchor</topology>
        <topology evidence="1">GPI-anchor</topology>
    </subcellularLocation>
</comment>
<dbReference type="PANTHER" id="PTHR31044:SF132">
    <property type="entry name" value="BETA-1,3 GLUCANASE"/>
    <property type="match status" value="1"/>
</dbReference>
<keyword evidence="8" id="KW-1185">Reference proteome</keyword>
<dbReference type="GO" id="GO:0005886">
    <property type="term" value="C:plasma membrane"/>
    <property type="evidence" value="ECO:0007669"/>
    <property type="project" value="UniProtKB-SubCell"/>
</dbReference>
<dbReference type="GO" id="GO:0008236">
    <property type="term" value="F:serine-type peptidase activity"/>
    <property type="evidence" value="ECO:0007669"/>
    <property type="project" value="InterPro"/>
</dbReference>
<dbReference type="Proteomes" id="UP000467840">
    <property type="component" value="Chromosome 15"/>
</dbReference>
<comment type="caution">
    <text evidence="7">The sequence shown here is derived from an EMBL/GenBank/DDBJ whole genome shotgun (WGS) entry which is preliminary data.</text>
</comment>
<evidence type="ECO:0000256" key="1">
    <source>
        <dbReference type="ARBA" id="ARBA00004609"/>
    </source>
</evidence>
<keyword evidence="2" id="KW-0472">Membrane</keyword>
<dbReference type="Gene3D" id="1.20.58.1040">
    <property type="match status" value="1"/>
</dbReference>
<dbReference type="Pfam" id="PF03572">
    <property type="entry name" value="Peptidase_S41"/>
    <property type="match status" value="1"/>
</dbReference>
<dbReference type="Gene3D" id="3.30.750.44">
    <property type="match status" value="1"/>
</dbReference>
<dbReference type="GO" id="GO:0009506">
    <property type="term" value="C:plasmodesma"/>
    <property type="evidence" value="ECO:0007669"/>
    <property type="project" value="UniProtKB-ARBA"/>
</dbReference>
<gene>
    <name evidence="7" type="ORF">GH714_028250</name>
</gene>
<dbReference type="PANTHER" id="PTHR31044">
    <property type="entry name" value="BETA-1,3 GLUCANASE"/>
    <property type="match status" value="1"/>
</dbReference>
<keyword evidence="2" id="KW-0325">Glycoprotein</keyword>
<feature type="domain" description="Tail specific protease" evidence="5">
    <location>
        <begin position="49"/>
        <end position="193"/>
    </location>
</feature>
<evidence type="ECO:0000313" key="7">
    <source>
        <dbReference type="EMBL" id="KAF2314652.1"/>
    </source>
</evidence>
<dbReference type="AlphaFoldDB" id="A0A6A6MLM2"/>
<dbReference type="SMART" id="SM00768">
    <property type="entry name" value="X8"/>
    <property type="match status" value="1"/>
</dbReference>
<dbReference type="EMBL" id="JAAGAX010000005">
    <property type="protein sequence ID" value="KAF2314652.1"/>
    <property type="molecule type" value="Genomic_DNA"/>
</dbReference>
<accession>A0A6A6MLM2</accession>
<organism evidence="7 8">
    <name type="scientific">Hevea brasiliensis</name>
    <name type="common">Para rubber tree</name>
    <name type="synonym">Siphonia brasiliensis</name>
    <dbReference type="NCBI Taxonomy" id="3981"/>
    <lineage>
        <taxon>Eukaryota</taxon>
        <taxon>Viridiplantae</taxon>
        <taxon>Streptophyta</taxon>
        <taxon>Embryophyta</taxon>
        <taxon>Tracheophyta</taxon>
        <taxon>Spermatophyta</taxon>
        <taxon>Magnoliopsida</taxon>
        <taxon>eudicotyledons</taxon>
        <taxon>Gunneridae</taxon>
        <taxon>Pentapetalae</taxon>
        <taxon>rosids</taxon>
        <taxon>fabids</taxon>
        <taxon>Malpighiales</taxon>
        <taxon>Euphorbiaceae</taxon>
        <taxon>Crotonoideae</taxon>
        <taxon>Micrandreae</taxon>
        <taxon>Hevea</taxon>
    </lineage>
</organism>
<dbReference type="InterPro" id="IPR005151">
    <property type="entry name" value="Tail-specific_protease"/>
</dbReference>
<evidence type="ECO:0000313" key="8">
    <source>
        <dbReference type="Proteomes" id="UP000467840"/>
    </source>
</evidence>
<evidence type="ECO:0000256" key="3">
    <source>
        <dbReference type="ARBA" id="ARBA00022729"/>
    </source>
</evidence>
<dbReference type="Pfam" id="PF07983">
    <property type="entry name" value="X8"/>
    <property type="match status" value="1"/>
</dbReference>
<dbReference type="FunFam" id="1.20.58.1040:FF:000007">
    <property type="entry name" value="PLASMODESMATA CALLOSE-BINDING PROTEIN 2"/>
    <property type="match status" value="1"/>
</dbReference>
<evidence type="ECO:0000259" key="6">
    <source>
        <dbReference type="SMART" id="SM00768"/>
    </source>
</evidence>
<proteinExistence type="predicted"/>
<evidence type="ECO:0000256" key="4">
    <source>
        <dbReference type="SAM" id="MobiDB-lite"/>
    </source>
</evidence>
<feature type="domain" description="X8" evidence="6">
    <location>
        <begin position="197"/>
        <end position="281"/>
    </location>
</feature>
<protein>
    <recommendedName>
        <fullName evidence="9">X8 domain-containing protein</fullName>
    </recommendedName>
</protein>
<dbReference type="InterPro" id="IPR012946">
    <property type="entry name" value="X8"/>
</dbReference>
<dbReference type="SMART" id="SM00245">
    <property type="entry name" value="TSPc"/>
    <property type="match status" value="1"/>
</dbReference>
<keyword evidence="2" id="KW-0336">GPI-anchor</keyword>
<evidence type="ECO:0000259" key="5">
    <source>
        <dbReference type="SMART" id="SM00245"/>
    </source>
</evidence>
<name>A0A6A6MLM2_HEVBR</name>
<feature type="compositionally biased region" description="Low complexity" evidence="4">
    <location>
        <begin position="283"/>
        <end position="320"/>
    </location>
</feature>
<keyword evidence="3" id="KW-0732">Signal</keyword>
<keyword evidence="2" id="KW-0449">Lipoprotein</keyword>
<dbReference type="GO" id="GO:0006508">
    <property type="term" value="P:proteolysis"/>
    <property type="evidence" value="ECO:0007669"/>
    <property type="project" value="InterPro"/>
</dbReference>
<evidence type="ECO:0000256" key="2">
    <source>
        <dbReference type="ARBA" id="ARBA00022622"/>
    </source>
</evidence>
<sequence length="389" mass="41667">MARYDITGIGINHREVPDESGGVKLKVLGFLDGPAHTAGVRQVKHGNCGPIQSIEVQRQLIAQTPVFYRLGQVDKRHHFWAGIEISKLFLNEGNTVIYTVGRDPRYQNTIIAQSLITAPIIVASALRENCRPVIVGKELLASSDIECTIFQGLIQSVFELPDGSGVVVTIENYVTPNQMDINGNGIEPDYQNFPGGSWCIASPTASETALQVALDYACGYGGAECSAIQPGASCYNPNTVRDHASYAFNDYYQKNPIPTSCVFGGTAQLTNTDPSNGNCHYASSNSTRSLSPPTPTTPTTTSTTPTTMTPPITTTPSGPTIFGVAEPTGLPSSATSVSISLLLFCSTAAIVDHFLLQIISKHTTFKFIALLNEIAVSLVATILELLNRQ</sequence>
<dbReference type="InterPro" id="IPR029045">
    <property type="entry name" value="ClpP/crotonase-like_dom_sf"/>
</dbReference>
<dbReference type="Gene3D" id="3.90.226.10">
    <property type="entry name" value="2-enoyl-CoA Hydratase, Chain A, domain 1"/>
    <property type="match status" value="1"/>
</dbReference>
<dbReference type="InterPro" id="IPR044788">
    <property type="entry name" value="X8_dom_prot"/>
</dbReference>
<evidence type="ECO:0008006" key="9">
    <source>
        <dbReference type="Google" id="ProtNLM"/>
    </source>
</evidence>
<reference evidence="7 8" key="1">
    <citation type="journal article" date="2020" name="Mol. Plant">
        <title>The Chromosome-Based Rubber Tree Genome Provides New Insights into Spurge Genome Evolution and Rubber Biosynthesis.</title>
        <authorList>
            <person name="Liu J."/>
            <person name="Shi C."/>
            <person name="Shi C.C."/>
            <person name="Li W."/>
            <person name="Zhang Q.J."/>
            <person name="Zhang Y."/>
            <person name="Li K."/>
            <person name="Lu H.F."/>
            <person name="Shi C."/>
            <person name="Zhu S.T."/>
            <person name="Xiao Z.Y."/>
            <person name="Nan H."/>
            <person name="Yue Y."/>
            <person name="Zhu X.G."/>
            <person name="Wu Y."/>
            <person name="Hong X.N."/>
            <person name="Fan G.Y."/>
            <person name="Tong Y."/>
            <person name="Zhang D."/>
            <person name="Mao C.L."/>
            <person name="Liu Y.L."/>
            <person name="Hao S.J."/>
            <person name="Liu W.Q."/>
            <person name="Lv M.Q."/>
            <person name="Zhang H.B."/>
            <person name="Liu Y."/>
            <person name="Hu-Tang G.R."/>
            <person name="Wang J.P."/>
            <person name="Wang J.H."/>
            <person name="Sun Y.H."/>
            <person name="Ni S.B."/>
            <person name="Chen W.B."/>
            <person name="Zhang X.C."/>
            <person name="Jiao Y.N."/>
            <person name="Eichler E.E."/>
            <person name="Li G.H."/>
            <person name="Liu X."/>
            <person name="Gao L.Z."/>
        </authorList>
    </citation>
    <scope>NUCLEOTIDE SEQUENCE [LARGE SCALE GENOMIC DNA]</scope>
    <source>
        <strain evidence="8">cv. GT1</strain>
        <tissue evidence="7">Leaf</tissue>
    </source>
</reference>